<feature type="domain" description="RNA-binding S4" evidence="6">
    <location>
        <begin position="1"/>
        <end position="64"/>
    </location>
</feature>
<dbReference type="NCBIfam" id="TIGR00093">
    <property type="entry name" value="pseudouridine synthase"/>
    <property type="match status" value="1"/>
</dbReference>
<dbReference type="InterPro" id="IPR020094">
    <property type="entry name" value="TruA/RsuA/RluB/E/F_N"/>
</dbReference>
<dbReference type="Gene3D" id="3.30.70.580">
    <property type="entry name" value="Pseudouridine synthase I, catalytic domain, N-terminal subdomain"/>
    <property type="match status" value="1"/>
</dbReference>
<keyword evidence="3 5" id="KW-0413">Isomerase</keyword>
<evidence type="ECO:0000256" key="2">
    <source>
        <dbReference type="ARBA" id="ARBA00022884"/>
    </source>
</evidence>
<dbReference type="CDD" id="cd00165">
    <property type="entry name" value="S4"/>
    <property type="match status" value="1"/>
</dbReference>
<dbReference type="Proteomes" id="UP000184038">
    <property type="component" value="Unassembled WGS sequence"/>
</dbReference>
<evidence type="ECO:0000313" key="8">
    <source>
        <dbReference type="Proteomes" id="UP000184038"/>
    </source>
</evidence>
<dbReference type="GO" id="GO:0120159">
    <property type="term" value="F:rRNA pseudouridine synthase activity"/>
    <property type="evidence" value="ECO:0007669"/>
    <property type="project" value="UniProtKB-ARBA"/>
</dbReference>
<dbReference type="STRING" id="1120996.SAMN02746066_02584"/>
<dbReference type="SUPFAM" id="SSF55174">
    <property type="entry name" value="Alpha-L RNA-binding motif"/>
    <property type="match status" value="1"/>
</dbReference>
<dbReference type="SUPFAM" id="SSF55120">
    <property type="entry name" value="Pseudouridine synthase"/>
    <property type="match status" value="1"/>
</dbReference>
<reference evidence="7 8" key="1">
    <citation type="submission" date="2016-11" db="EMBL/GenBank/DDBJ databases">
        <authorList>
            <person name="Jaros S."/>
            <person name="Januszkiewicz K."/>
            <person name="Wedrychowicz H."/>
        </authorList>
    </citation>
    <scope>NUCLEOTIDE SEQUENCE [LARGE SCALE GENOMIC DNA]</scope>
    <source>
        <strain evidence="7 8">DSM 15930</strain>
    </source>
</reference>
<name>A0A1M7K7U2_9FIRM</name>
<evidence type="ECO:0000313" key="7">
    <source>
        <dbReference type="EMBL" id="SHM61284.1"/>
    </source>
</evidence>
<dbReference type="CDD" id="cd02553">
    <property type="entry name" value="PseudoU_synth_RsuA"/>
    <property type="match status" value="1"/>
</dbReference>
<evidence type="ECO:0000256" key="3">
    <source>
        <dbReference type="ARBA" id="ARBA00023235"/>
    </source>
</evidence>
<dbReference type="InterPro" id="IPR000748">
    <property type="entry name" value="PsdUridine_synth_RsuA/RluB/E/F"/>
</dbReference>
<dbReference type="InterPro" id="IPR018496">
    <property type="entry name" value="PsdUridine_synth_RsuA/RluB_CS"/>
</dbReference>
<evidence type="ECO:0000259" key="6">
    <source>
        <dbReference type="SMART" id="SM00363"/>
    </source>
</evidence>
<comment type="similarity">
    <text evidence="1 5">Belongs to the pseudouridine synthase RsuA family.</text>
</comment>
<keyword evidence="2 4" id="KW-0694">RNA-binding</keyword>
<dbReference type="Pfam" id="PF01479">
    <property type="entry name" value="S4"/>
    <property type="match status" value="1"/>
</dbReference>
<dbReference type="InterPro" id="IPR006145">
    <property type="entry name" value="PsdUridine_synth_RsuA/RluA"/>
</dbReference>
<accession>A0A1M7K7U2</accession>
<protein>
    <recommendedName>
        <fullName evidence="5">Pseudouridine synthase</fullName>
        <ecNumber evidence="5">5.4.99.-</ecNumber>
    </recommendedName>
</protein>
<organism evidence="7 8">
    <name type="scientific">Anaerosporobacter mobilis DSM 15930</name>
    <dbReference type="NCBI Taxonomy" id="1120996"/>
    <lineage>
        <taxon>Bacteria</taxon>
        <taxon>Bacillati</taxon>
        <taxon>Bacillota</taxon>
        <taxon>Clostridia</taxon>
        <taxon>Lachnospirales</taxon>
        <taxon>Lachnospiraceae</taxon>
        <taxon>Anaerosporobacter</taxon>
    </lineage>
</organism>
<dbReference type="PANTHER" id="PTHR47683:SF4">
    <property type="entry name" value="PSEUDOURIDINE SYNTHASE"/>
    <property type="match status" value="1"/>
</dbReference>
<keyword evidence="8" id="KW-1185">Reference proteome</keyword>
<dbReference type="EC" id="5.4.99.-" evidence="5"/>
<dbReference type="InterPro" id="IPR020103">
    <property type="entry name" value="PsdUridine_synth_cat_dom_sf"/>
</dbReference>
<dbReference type="AlphaFoldDB" id="A0A1M7K7U2"/>
<evidence type="ECO:0000256" key="4">
    <source>
        <dbReference type="PROSITE-ProRule" id="PRU00182"/>
    </source>
</evidence>
<dbReference type="PANTHER" id="PTHR47683">
    <property type="entry name" value="PSEUDOURIDINE SYNTHASE FAMILY PROTEIN-RELATED"/>
    <property type="match status" value="1"/>
</dbReference>
<proteinExistence type="inferred from homology"/>
<dbReference type="EMBL" id="FRCP01000013">
    <property type="protein sequence ID" value="SHM61284.1"/>
    <property type="molecule type" value="Genomic_DNA"/>
</dbReference>
<dbReference type="OrthoDB" id="9807213at2"/>
<dbReference type="GO" id="GO:0003723">
    <property type="term" value="F:RNA binding"/>
    <property type="evidence" value="ECO:0007669"/>
    <property type="project" value="UniProtKB-KW"/>
</dbReference>
<dbReference type="Gene3D" id="3.30.70.1560">
    <property type="entry name" value="Alpha-L RNA-binding motif"/>
    <property type="match status" value="1"/>
</dbReference>
<evidence type="ECO:0000256" key="1">
    <source>
        <dbReference type="ARBA" id="ARBA00008348"/>
    </source>
</evidence>
<dbReference type="InterPro" id="IPR002942">
    <property type="entry name" value="S4_RNA-bd"/>
</dbReference>
<evidence type="ECO:0000256" key="5">
    <source>
        <dbReference type="RuleBase" id="RU003887"/>
    </source>
</evidence>
<dbReference type="InterPro" id="IPR050343">
    <property type="entry name" value="RsuA_PseudoU_synthase"/>
</dbReference>
<dbReference type="PROSITE" id="PS01149">
    <property type="entry name" value="PSI_RSU"/>
    <property type="match status" value="1"/>
</dbReference>
<dbReference type="InterPro" id="IPR042092">
    <property type="entry name" value="PsdUridine_s_RsuA/RluB/E/F_cat"/>
</dbReference>
<dbReference type="SMART" id="SM00363">
    <property type="entry name" value="S4"/>
    <property type="match status" value="1"/>
</dbReference>
<dbReference type="PROSITE" id="PS50889">
    <property type="entry name" value="S4"/>
    <property type="match status" value="1"/>
</dbReference>
<dbReference type="Gene3D" id="3.10.290.10">
    <property type="entry name" value="RNA-binding S4 domain"/>
    <property type="match status" value="1"/>
</dbReference>
<dbReference type="GO" id="GO:0000455">
    <property type="term" value="P:enzyme-directed rRNA pseudouridine synthesis"/>
    <property type="evidence" value="ECO:0007669"/>
    <property type="project" value="UniProtKB-ARBA"/>
</dbReference>
<gene>
    <name evidence="7" type="ORF">SAMN02746066_02584</name>
</gene>
<dbReference type="Pfam" id="PF00849">
    <property type="entry name" value="PseudoU_synth_2"/>
    <property type="match status" value="1"/>
</dbReference>
<dbReference type="RefSeq" id="WP_073288321.1">
    <property type="nucleotide sequence ID" value="NZ_FRCP01000013.1"/>
</dbReference>
<sequence length="268" mass="31121">MRLDKYLAESYVGSRKEVRNLIIDGLISVNGELVYDPAIEITVKVDQIRYKDEVIVYPGKRYIMFNKPAGCITAKIDEKHKTVMDYFTKEDSKGLFPVGRLDKDTEGLLLLTNDGEFDHQLMHPNHHVSKKYFFWCLGTITEDKKTLLENGISIGEDDNTTCPAKIEIIRSGRYEELEEQIPSYTYDSKNMKNNTYLQMVTSGYITITEGKKHQVKRMLKAIGCYVIYLKRFQIGELELDEKLQPGDYRVLTRKEVENITPFMKIDNY</sequence>
<dbReference type="InterPro" id="IPR036986">
    <property type="entry name" value="S4_RNA-bd_sf"/>
</dbReference>